<protein>
    <submittedName>
        <fullName evidence="1">Uncharacterized protein</fullName>
    </submittedName>
</protein>
<name>A0AAW6P6Z3_9PSED</name>
<accession>A0AAW6P6Z3</accession>
<dbReference type="RefSeq" id="WP_276214312.1">
    <property type="nucleotide sequence ID" value="NZ_JARJLR010000178.1"/>
</dbReference>
<proteinExistence type="predicted"/>
<organism evidence="1 2">
    <name type="scientific">Pseudomonas citronellolis</name>
    <dbReference type="NCBI Taxonomy" id="53408"/>
    <lineage>
        <taxon>Bacteria</taxon>
        <taxon>Pseudomonadati</taxon>
        <taxon>Pseudomonadota</taxon>
        <taxon>Gammaproteobacteria</taxon>
        <taxon>Pseudomonadales</taxon>
        <taxon>Pseudomonadaceae</taxon>
        <taxon>Pseudomonas</taxon>
    </lineage>
</organism>
<reference evidence="1" key="1">
    <citation type="submission" date="2023-03" db="EMBL/GenBank/DDBJ databases">
        <title>Draft assemblies of triclosan tolerant bacteria isolated from returned activated sludge.</title>
        <authorList>
            <person name="Van Hamelsveld S."/>
        </authorList>
    </citation>
    <scope>NUCLEOTIDE SEQUENCE</scope>
    <source>
        <strain evidence="1">GW210015_S63</strain>
    </source>
</reference>
<evidence type="ECO:0000313" key="1">
    <source>
        <dbReference type="EMBL" id="MDF3841934.1"/>
    </source>
</evidence>
<comment type="caution">
    <text evidence="1">The sequence shown here is derived from an EMBL/GenBank/DDBJ whole genome shotgun (WGS) entry which is preliminary data.</text>
</comment>
<sequence length="269" mass="30653">MPYPLMFRDLNTEAYLWYTITSPEFVDQSLVGLKKFIAFQDELTEKNTIGQRFGPALYLAELLDTYPNARALLVQGEFEAMLEWGTKLGDIGRELTESARWMDMDEFLRLREIHNETFRPVATFNAATEITRVFSDIDFTGGQRHWSEIPEDMSYRGANILRKLQTSPELFNTLETVPEYHPDTSVTCHTGLIVPCTGVWVPAGGMGTTALAFARQGQVMQPMYPVTHENENRYEYTQAVETDWYLLRSTGRKVPLASAEARVSVRLCG</sequence>
<dbReference type="Proteomes" id="UP001220662">
    <property type="component" value="Unassembled WGS sequence"/>
</dbReference>
<dbReference type="EMBL" id="JARJLR010000178">
    <property type="protein sequence ID" value="MDF3841934.1"/>
    <property type="molecule type" value="Genomic_DNA"/>
</dbReference>
<gene>
    <name evidence="1" type="ORF">P3W55_09440</name>
</gene>
<evidence type="ECO:0000313" key="2">
    <source>
        <dbReference type="Proteomes" id="UP001220662"/>
    </source>
</evidence>
<dbReference type="AlphaFoldDB" id="A0AAW6P6Z3"/>